<organism evidence="1 2">
    <name type="scientific">Hohenbuehelia grisea</name>
    <dbReference type="NCBI Taxonomy" id="104357"/>
    <lineage>
        <taxon>Eukaryota</taxon>
        <taxon>Fungi</taxon>
        <taxon>Dikarya</taxon>
        <taxon>Basidiomycota</taxon>
        <taxon>Agaricomycotina</taxon>
        <taxon>Agaricomycetes</taxon>
        <taxon>Agaricomycetidae</taxon>
        <taxon>Agaricales</taxon>
        <taxon>Pleurotineae</taxon>
        <taxon>Pleurotaceae</taxon>
        <taxon>Hohenbuehelia</taxon>
    </lineage>
</organism>
<sequence length="147" mass="17353">MYKRTAIILPIFKTSMNDTGYMNHTKCSSITDNDIATPTTLQREHKRSRAIEPIPLLRQRIHIPNPRRIPPIMHTLQMHLIQIRPTTLRRPPHIPHELPISLQLKPIILLRRDVLRERRYRVWVRVRALYMERIGIVPGIVAPAFLE</sequence>
<evidence type="ECO:0000313" key="2">
    <source>
        <dbReference type="Proteomes" id="UP001556367"/>
    </source>
</evidence>
<comment type="caution">
    <text evidence="1">The sequence shown here is derived from an EMBL/GenBank/DDBJ whole genome shotgun (WGS) entry which is preliminary data.</text>
</comment>
<dbReference type="Proteomes" id="UP001556367">
    <property type="component" value="Unassembled WGS sequence"/>
</dbReference>
<dbReference type="EMBL" id="JASNQZ010000005">
    <property type="protein sequence ID" value="KAL0957378.1"/>
    <property type="molecule type" value="Genomic_DNA"/>
</dbReference>
<accession>A0ABR3JNI2</accession>
<name>A0ABR3JNI2_9AGAR</name>
<evidence type="ECO:0000313" key="1">
    <source>
        <dbReference type="EMBL" id="KAL0957378.1"/>
    </source>
</evidence>
<keyword evidence="2" id="KW-1185">Reference proteome</keyword>
<gene>
    <name evidence="1" type="ORF">HGRIS_001180</name>
</gene>
<reference evidence="2" key="1">
    <citation type="submission" date="2024-06" db="EMBL/GenBank/DDBJ databases">
        <title>Multi-omics analyses provide insights into the biosynthesis of the anticancer antibiotic pleurotin in Hohenbuehelia grisea.</title>
        <authorList>
            <person name="Weaver J.A."/>
            <person name="Alberti F."/>
        </authorList>
    </citation>
    <scope>NUCLEOTIDE SEQUENCE [LARGE SCALE GENOMIC DNA]</scope>
    <source>
        <strain evidence="2">T-177</strain>
    </source>
</reference>
<protein>
    <submittedName>
        <fullName evidence="1">Uncharacterized protein</fullName>
    </submittedName>
</protein>
<proteinExistence type="predicted"/>